<dbReference type="PROSITE" id="PS50943">
    <property type="entry name" value="HTH_CROC1"/>
    <property type="match status" value="1"/>
</dbReference>
<dbReference type="EMBL" id="FMHU01000004">
    <property type="protein sequence ID" value="SCL33514.1"/>
    <property type="molecule type" value="Genomic_DNA"/>
</dbReference>
<dbReference type="CDD" id="cd00093">
    <property type="entry name" value="HTH_XRE"/>
    <property type="match status" value="1"/>
</dbReference>
<proteinExistence type="predicted"/>
<name>A0A1C6SVC7_9ACTN</name>
<dbReference type="EMBL" id="FMHU01000001">
    <property type="protein sequence ID" value="SCL15000.1"/>
    <property type="molecule type" value="Genomic_DNA"/>
</dbReference>
<dbReference type="RefSeq" id="WP_091453108.1">
    <property type="nucleotide sequence ID" value="NZ_FMHU01000001.1"/>
</dbReference>
<dbReference type="EMBL" id="FMHU01000003">
    <property type="protein sequence ID" value="SCL33427.1"/>
    <property type="molecule type" value="Genomic_DNA"/>
</dbReference>
<dbReference type="SMART" id="SM00530">
    <property type="entry name" value="HTH_XRE"/>
    <property type="match status" value="1"/>
</dbReference>
<evidence type="ECO:0000313" key="4">
    <source>
        <dbReference type="EMBL" id="SCL33514.1"/>
    </source>
</evidence>
<reference evidence="3" key="2">
    <citation type="submission" date="2016-06" db="EMBL/GenBank/DDBJ databases">
        <authorList>
            <person name="Kjaerup R.B."/>
            <person name="Dalgaard T.S."/>
            <person name="Juul-Madsen H.R."/>
        </authorList>
    </citation>
    <scope>NUCLEOTIDE SEQUENCE [LARGE SCALE GENOMIC DNA]</scope>
    <source>
        <strain evidence="3">DSM 46123</strain>
    </source>
</reference>
<dbReference type="InterPro" id="IPR001387">
    <property type="entry name" value="Cro/C1-type_HTH"/>
</dbReference>
<evidence type="ECO:0000259" key="1">
    <source>
        <dbReference type="PROSITE" id="PS50943"/>
    </source>
</evidence>
<dbReference type="STRING" id="47866.GA0074694_1009"/>
<dbReference type="Proteomes" id="UP000198906">
    <property type="component" value="Unassembled WGS sequence"/>
</dbReference>
<evidence type="ECO:0000313" key="2">
    <source>
        <dbReference type="EMBL" id="SCL15000.1"/>
    </source>
</evidence>
<evidence type="ECO:0000313" key="5">
    <source>
        <dbReference type="Proteomes" id="UP000198906"/>
    </source>
</evidence>
<feature type="domain" description="HTH cro/C1-type" evidence="1">
    <location>
        <begin position="8"/>
        <end position="63"/>
    </location>
</feature>
<dbReference type="GO" id="GO:0003677">
    <property type="term" value="F:DNA binding"/>
    <property type="evidence" value="ECO:0007669"/>
    <property type="project" value="InterPro"/>
</dbReference>
<gene>
    <name evidence="2" type="ORF">GA0074694_1009</name>
    <name evidence="3" type="ORF">GA0074694_6225</name>
    <name evidence="4" type="ORF">GA0074694_6247</name>
</gene>
<organism evidence="3 5">
    <name type="scientific">Micromonospora inyonensis</name>
    <dbReference type="NCBI Taxonomy" id="47866"/>
    <lineage>
        <taxon>Bacteria</taxon>
        <taxon>Bacillati</taxon>
        <taxon>Actinomycetota</taxon>
        <taxon>Actinomycetes</taxon>
        <taxon>Micromonosporales</taxon>
        <taxon>Micromonosporaceae</taxon>
        <taxon>Micromonospora</taxon>
    </lineage>
</organism>
<keyword evidence="5" id="KW-1185">Reference proteome</keyword>
<reference evidence="5" key="1">
    <citation type="submission" date="2016-06" db="EMBL/GenBank/DDBJ databases">
        <authorList>
            <person name="Varghese N."/>
        </authorList>
    </citation>
    <scope>NUCLEOTIDE SEQUENCE [LARGE SCALE GENOMIC DNA]</scope>
    <source>
        <strain evidence="5">DSM 46123</strain>
    </source>
</reference>
<dbReference type="Gene3D" id="1.10.260.40">
    <property type="entry name" value="lambda repressor-like DNA-binding domains"/>
    <property type="match status" value="1"/>
</dbReference>
<accession>A0A1C6SVC7</accession>
<sequence length="391" mass="42007">MDSLGRQIAKIRGRRGMSQRELAAAAGVSVDLVSKLEQGQRKSARLESVAALAHALDVTPAELLGKPRGLAAGAEDGEIGAIRRAVLGLRPDHQDPPTRAAQTAAIDDLWSAYWSGRYAHLARQLPDRVDQARALTRDGRPADHALLASALQLTGSLLAHLAHEDLAHLALTEAGRAAEASGDHLLHAAQQATRSWVLSRQGLWSEAEHVAITAAASVEPTLSRSSVDQVALWGELLRYGTTAVARSGRQAEATELLGLVGAAASRMGHDQATRYVGRAFGPTVARMKAVDVAVSGGQPRRAIRLADQVEHPEAAPTAMHARYLLNVAWAQTMDWRSQDAVDTLRRVEALTPELLLHQTLAHTIVAELLPRRHRQRLPGLAALADRMGVPR</sequence>
<dbReference type="InterPro" id="IPR010982">
    <property type="entry name" value="Lambda_DNA-bd_dom_sf"/>
</dbReference>
<dbReference type="AlphaFoldDB" id="A0A1C6SVC7"/>
<evidence type="ECO:0000313" key="3">
    <source>
        <dbReference type="EMBL" id="SCL33427.1"/>
    </source>
</evidence>
<protein>
    <submittedName>
        <fullName evidence="3">Helix-turn-helix domain-containing protein</fullName>
    </submittedName>
</protein>
<dbReference type="SUPFAM" id="SSF47413">
    <property type="entry name" value="lambda repressor-like DNA-binding domains"/>
    <property type="match status" value="1"/>
</dbReference>
<dbReference type="Pfam" id="PF13560">
    <property type="entry name" value="HTH_31"/>
    <property type="match status" value="1"/>
</dbReference>